<dbReference type="RefSeq" id="XP_040598136.1">
    <property type="nucleotide sequence ID" value="XM_040742202.1"/>
</dbReference>
<dbReference type="InterPro" id="IPR001909">
    <property type="entry name" value="KRAB"/>
</dbReference>
<gene>
    <name evidence="9" type="primary">LOC101829534</name>
</gene>
<feature type="chain" id="PRO_5046254333" evidence="6">
    <location>
        <begin position="19"/>
        <end position="219"/>
    </location>
</feature>
<evidence type="ECO:0000259" key="7">
    <source>
        <dbReference type="PROSITE" id="PS50805"/>
    </source>
</evidence>
<dbReference type="Gene3D" id="6.10.140.140">
    <property type="match status" value="1"/>
</dbReference>
<sequence length="219" mass="24946">MFLTYPAFLLCNIWLVSSWVCVLPFKTDPLIYTSQRPIKSSANLQSIWDRSVLSQEGRTETHYAVFLRLTGSPRGIIPVTQASPANQDLHKTRQSDGRVLPFAGFLAQPLPLRKSEATRLRCAVGFAVERACELDRLAIVSEGLLPTDAEEECPAMNAVTYDDVNVTFTREEWALLDPSQKNLYKDVMLETYRNLTAIGYSWKNHNIEEHCQSSRRHER</sequence>
<dbReference type="InterPro" id="IPR036051">
    <property type="entry name" value="KRAB_dom_sf"/>
</dbReference>
<dbReference type="Pfam" id="PF01352">
    <property type="entry name" value="KRAB"/>
    <property type="match status" value="1"/>
</dbReference>
<dbReference type="SMART" id="SM00349">
    <property type="entry name" value="KRAB"/>
    <property type="match status" value="1"/>
</dbReference>
<name>A0ABM2X9E5_MESAU</name>
<dbReference type="Proteomes" id="UP000886700">
    <property type="component" value="Unplaced"/>
</dbReference>
<evidence type="ECO:0000256" key="2">
    <source>
        <dbReference type="ARBA" id="ARBA00022723"/>
    </source>
</evidence>
<dbReference type="CDD" id="cd07765">
    <property type="entry name" value="KRAB_A-box"/>
    <property type="match status" value="1"/>
</dbReference>
<evidence type="ECO:0000256" key="5">
    <source>
        <dbReference type="ARBA" id="ARBA00022833"/>
    </source>
</evidence>
<feature type="signal peptide" evidence="6">
    <location>
        <begin position="1"/>
        <end position="18"/>
    </location>
</feature>
<dbReference type="InterPro" id="IPR050758">
    <property type="entry name" value="Znf_C2H2-type"/>
</dbReference>
<keyword evidence="6" id="KW-0732">Signal</keyword>
<proteinExistence type="predicted"/>
<dbReference type="GeneID" id="101829534"/>
<reference evidence="9" key="1">
    <citation type="submission" date="2025-08" db="UniProtKB">
        <authorList>
            <consortium name="RefSeq"/>
        </authorList>
    </citation>
    <scope>IDENTIFICATION</scope>
    <source>
        <tissue evidence="9">Liver</tissue>
    </source>
</reference>
<keyword evidence="3" id="KW-0677">Repeat</keyword>
<comment type="subcellular location">
    <subcellularLocation>
        <location evidence="1">Nucleus</location>
    </subcellularLocation>
</comment>
<organism evidence="8 9">
    <name type="scientific">Mesocricetus auratus</name>
    <name type="common">Golden hamster</name>
    <dbReference type="NCBI Taxonomy" id="10036"/>
    <lineage>
        <taxon>Eukaryota</taxon>
        <taxon>Metazoa</taxon>
        <taxon>Chordata</taxon>
        <taxon>Craniata</taxon>
        <taxon>Vertebrata</taxon>
        <taxon>Euteleostomi</taxon>
        <taxon>Mammalia</taxon>
        <taxon>Eutheria</taxon>
        <taxon>Euarchontoglires</taxon>
        <taxon>Glires</taxon>
        <taxon>Rodentia</taxon>
        <taxon>Myomorpha</taxon>
        <taxon>Muroidea</taxon>
        <taxon>Cricetidae</taxon>
        <taxon>Cricetinae</taxon>
        <taxon>Mesocricetus</taxon>
    </lineage>
</organism>
<evidence type="ECO:0000256" key="4">
    <source>
        <dbReference type="ARBA" id="ARBA00022771"/>
    </source>
</evidence>
<evidence type="ECO:0000313" key="9">
    <source>
        <dbReference type="RefSeq" id="XP_040598136.1"/>
    </source>
</evidence>
<accession>A0ABM2X9E5</accession>
<evidence type="ECO:0000313" key="8">
    <source>
        <dbReference type="Proteomes" id="UP000886700"/>
    </source>
</evidence>
<evidence type="ECO:0000256" key="6">
    <source>
        <dbReference type="SAM" id="SignalP"/>
    </source>
</evidence>
<dbReference type="PANTHER" id="PTHR23234:SF10">
    <property type="entry name" value="RIKEN CDNA 6720489N17 GENE-RELATED"/>
    <property type="match status" value="1"/>
</dbReference>
<evidence type="ECO:0000256" key="1">
    <source>
        <dbReference type="ARBA" id="ARBA00004123"/>
    </source>
</evidence>
<dbReference type="PANTHER" id="PTHR23234">
    <property type="entry name" value="ZNF44 PROTEIN"/>
    <property type="match status" value="1"/>
</dbReference>
<feature type="domain" description="KRAB" evidence="7">
    <location>
        <begin position="159"/>
        <end position="219"/>
    </location>
</feature>
<dbReference type="SUPFAM" id="SSF109640">
    <property type="entry name" value="KRAB domain (Kruppel-associated box)"/>
    <property type="match status" value="1"/>
</dbReference>
<keyword evidence="2" id="KW-0479">Metal-binding</keyword>
<keyword evidence="4" id="KW-0863">Zinc-finger</keyword>
<evidence type="ECO:0000256" key="3">
    <source>
        <dbReference type="ARBA" id="ARBA00022737"/>
    </source>
</evidence>
<keyword evidence="8" id="KW-1185">Reference proteome</keyword>
<protein>
    <submittedName>
        <fullName evidence="9">Uncharacterized protein LOC101829534</fullName>
    </submittedName>
</protein>
<dbReference type="PROSITE" id="PS50805">
    <property type="entry name" value="KRAB"/>
    <property type="match status" value="1"/>
</dbReference>
<keyword evidence="5" id="KW-0862">Zinc</keyword>